<dbReference type="PANTHER" id="PTHR48021">
    <property type="match status" value="1"/>
</dbReference>
<dbReference type="PANTHER" id="PTHR48021:SF1">
    <property type="entry name" value="GH07001P-RELATED"/>
    <property type="match status" value="1"/>
</dbReference>
<dbReference type="Pfam" id="PF00083">
    <property type="entry name" value="Sugar_tr"/>
    <property type="match status" value="1"/>
</dbReference>
<feature type="transmembrane region" description="Helical" evidence="8">
    <location>
        <begin position="279"/>
        <end position="298"/>
    </location>
</feature>
<feature type="transmembrane region" description="Helical" evidence="8">
    <location>
        <begin position="318"/>
        <end position="338"/>
    </location>
</feature>
<dbReference type="PROSITE" id="PS00216">
    <property type="entry name" value="SUGAR_TRANSPORT_1"/>
    <property type="match status" value="1"/>
</dbReference>
<evidence type="ECO:0000256" key="2">
    <source>
        <dbReference type="ARBA" id="ARBA00022448"/>
    </source>
</evidence>
<dbReference type="Gene3D" id="1.20.1250.20">
    <property type="entry name" value="MFS general substrate transporter like domains"/>
    <property type="match status" value="1"/>
</dbReference>
<evidence type="ECO:0000256" key="1">
    <source>
        <dbReference type="ARBA" id="ARBA00004651"/>
    </source>
</evidence>
<keyword evidence="6 8" id="KW-1133">Transmembrane helix</keyword>
<feature type="transmembrane region" description="Helical" evidence="8">
    <location>
        <begin position="133"/>
        <end position="157"/>
    </location>
</feature>
<protein>
    <recommendedName>
        <fullName evidence="9">Major facilitator superfamily (MFS) profile domain-containing protein</fullName>
    </recommendedName>
</protein>
<dbReference type="FunFam" id="1.20.1250.20:FF:000218">
    <property type="entry name" value="facilitated trehalose transporter Tret1"/>
    <property type="match status" value="1"/>
</dbReference>
<feature type="transmembrane region" description="Helical" evidence="8">
    <location>
        <begin position="445"/>
        <end position="467"/>
    </location>
</feature>
<sequence>RPSLQRRDYASDSSSSWVSKAGRFPRSFLSCGAMGAWNQYLAAIAASITMMLMGTSYAWTSPILPRLLRPDSEIPMTDDQSSWVAAFIEVGNLFTPLPIGSLIDRWGRKPCILLTGPLYLISWAVVLTTRHVYMLYVMRIIQGLAIGIICTAVPVYVSEIAQPDVRGALSTLSQAFVYFGNLFCYCLGPYVSYQDFTLLNALLPAVFMVFFMWMPESPYFLMMKGKEKKAADALVWLYGEDSVKDVKEELKIIKDTVSEDLTSKGSWKEMLSSESDRRALIILQIAAITKYMSGYLGIVSYAGKTFTSKKESLISADHYAIIMGLIFFLPLFLIAPLADRLGRRTLLLISTVGCAVCDCLAGVYYYIEAQTDIPISQYSWLGFLAVAGYCILFSVGLGPLVSTLKSELFTSNTRGKASGITNITETITCFFCLKMYQVVADSAGFHANFALFSLSCVVGAVVIYTTVPETTGKTFAEIQREFTKVKQEEDVEMQTSNNGVKV</sequence>
<feature type="transmembrane region" description="Helical" evidence="8">
    <location>
        <begin position="169"/>
        <end position="190"/>
    </location>
</feature>
<reference evidence="10" key="1">
    <citation type="submission" date="2015-12" db="EMBL/GenBank/DDBJ databases">
        <title>De novo transcriptome assembly of four potential Pierce s Disease insect vectors from Arizona vineyards.</title>
        <authorList>
            <person name="Tassone E.E."/>
        </authorList>
    </citation>
    <scope>NUCLEOTIDE SEQUENCE</scope>
</reference>
<proteinExistence type="predicted"/>
<feature type="domain" description="Major facilitator superfamily (MFS) profile" evidence="9">
    <location>
        <begin position="42"/>
        <end position="471"/>
    </location>
</feature>
<feature type="non-terminal residue" evidence="10">
    <location>
        <position position="1"/>
    </location>
</feature>
<keyword evidence="3" id="KW-1003">Cell membrane</keyword>
<dbReference type="PROSITE" id="PS50850">
    <property type="entry name" value="MFS"/>
    <property type="match status" value="1"/>
</dbReference>
<dbReference type="SUPFAM" id="SSF103473">
    <property type="entry name" value="MFS general substrate transporter"/>
    <property type="match status" value="1"/>
</dbReference>
<evidence type="ECO:0000256" key="7">
    <source>
        <dbReference type="ARBA" id="ARBA00023136"/>
    </source>
</evidence>
<dbReference type="InterPro" id="IPR003663">
    <property type="entry name" value="Sugar/inositol_transpt"/>
</dbReference>
<dbReference type="InterPro" id="IPR005828">
    <property type="entry name" value="MFS_sugar_transport-like"/>
</dbReference>
<dbReference type="InterPro" id="IPR005829">
    <property type="entry name" value="Sugar_transporter_CS"/>
</dbReference>
<accession>A0A1B6CEQ2</accession>
<feature type="transmembrane region" description="Helical" evidence="8">
    <location>
        <begin position="379"/>
        <end position="401"/>
    </location>
</feature>
<evidence type="ECO:0000259" key="9">
    <source>
        <dbReference type="PROSITE" id="PS50850"/>
    </source>
</evidence>
<evidence type="ECO:0000256" key="4">
    <source>
        <dbReference type="ARBA" id="ARBA00022597"/>
    </source>
</evidence>
<feature type="transmembrane region" description="Helical" evidence="8">
    <location>
        <begin position="345"/>
        <end position="367"/>
    </location>
</feature>
<evidence type="ECO:0000256" key="6">
    <source>
        <dbReference type="ARBA" id="ARBA00022989"/>
    </source>
</evidence>
<dbReference type="EMBL" id="GEDC01025390">
    <property type="protein sequence ID" value="JAS11908.1"/>
    <property type="molecule type" value="Transcribed_RNA"/>
</dbReference>
<evidence type="ECO:0000256" key="3">
    <source>
        <dbReference type="ARBA" id="ARBA00022475"/>
    </source>
</evidence>
<dbReference type="InterPro" id="IPR020846">
    <property type="entry name" value="MFS_dom"/>
</dbReference>
<evidence type="ECO:0000256" key="8">
    <source>
        <dbReference type="SAM" id="Phobius"/>
    </source>
</evidence>
<dbReference type="InterPro" id="IPR050549">
    <property type="entry name" value="MFS_Trehalose_Transporter"/>
</dbReference>
<dbReference type="GO" id="GO:0005886">
    <property type="term" value="C:plasma membrane"/>
    <property type="evidence" value="ECO:0007669"/>
    <property type="project" value="UniProtKB-SubCell"/>
</dbReference>
<feature type="transmembrane region" description="Helical" evidence="8">
    <location>
        <begin position="40"/>
        <end position="60"/>
    </location>
</feature>
<dbReference type="GO" id="GO:0022857">
    <property type="term" value="F:transmembrane transporter activity"/>
    <property type="evidence" value="ECO:0007669"/>
    <property type="project" value="InterPro"/>
</dbReference>
<keyword evidence="4" id="KW-0762">Sugar transport</keyword>
<name>A0A1B6CEQ2_9HEMI</name>
<keyword evidence="2" id="KW-0813">Transport</keyword>
<dbReference type="PRINTS" id="PR00171">
    <property type="entry name" value="SUGRTRNSPORT"/>
</dbReference>
<dbReference type="AlphaFoldDB" id="A0A1B6CEQ2"/>
<feature type="transmembrane region" description="Helical" evidence="8">
    <location>
        <begin position="196"/>
        <end position="214"/>
    </location>
</feature>
<dbReference type="InterPro" id="IPR036259">
    <property type="entry name" value="MFS_trans_sf"/>
</dbReference>
<evidence type="ECO:0000256" key="5">
    <source>
        <dbReference type="ARBA" id="ARBA00022692"/>
    </source>
</evidence>
<evidence type="ECO:0000313" key="10">
    <source>
        <dbReference type="EMBL" id="JAS11908.1"/>
    </source>
</evidence>
<gene>
    <name evidence="10" type="ORF">g.16070</name>
</gene>
<comment type="subcellular location">
    <subcellularLocation>
        <location evidence="1">Cell membrane</location>
        <topology evidence="1">Multi-pass membrane protein</topology>
    </subcellularLocation>
</comment>
<keyword evidence="5 8" id="KW-0812">Transmembrane</keyword>
<feature type="transmembrane region" description="Helical" evidence="8">
    <location>
        <begin position="111"/>
        <end position="127"/>
    </location>
</feature>
<keyword evidence="7 8" id="KW-0472">Membrane</keyword>
<organism evidence="10">
    <name type="scientific">Clastoptera arizonana</name>
    <name type="common">Arizona spittle bug</name>
    <dbReference type="NCBI Taxonomy" id="38151"/>
    <lineage>
        <taxon>Eukaryota</taxon>
        <taxon>Metazoa</taxon>
        <taxon>Ecdysozoa</taxon>
        <taxon>Arthropoda</taxon>
        <taxon>Hexapoda</taxon>
        <taxon>Insecta</taxon>
        <taxon>Pterygota</taxon>
        <taxon>Neoptera</taxon>
        <taxon>Paraneoptera</taxon>
        <taxon>Hemiptera</taxon>
        <taxon>Auchenorrhyncha</taxon>
        <taxon>Cercopoidea</taxon>
        <taxon>Clastopteridae</taxon>
        <taxon>Clastoptera</taxon>
    </lineage>
</organism>
<dbReference type="PROSITE" id="PS00217">
    <property type="entry name" value="SUGAR_TRANSPORT_2"/>
    <property type="match status" value="1"/>
</dbReference>
<feature type="transmembrane region" description="Helical" evidence="8">
    <location>
        <begin position="80"/>
        <end position="99"/>
    </location>
</feature>